<dbReference type="GO" id="GO:0032153">
    <property type="term" value="C:cell division site"/>
    <property type="evidence" value="ECO:0007669"/>
    <property type="project" value="TreeGrafter"/>
</dbReference>
<evidence type="ECO:0000256" key="15">
    <source>
        <dbReference type="ARBA" id="ARBA00049902"/>
    </source>
</evidence>
<keyword evidence="7" id="KW-1133">Transmembrane helix</keyword>
<dbReference type="GO" id="GO:0008955">
    <property type="term" value="F:peptidoglycan glycosyltransferase activity"/>
    <property type="evidence" value="ECO:0007669"/>
    <property type="project" value="UniProtKB-EC"/>
</dbReference>
<dbReference type="InterPro" id="IPR001182">
    <property type="entry name" value="FtsW/RodA"/>
</dbReference>
<evidence type="ECO:0000256" key="5">
    <source>
        <dbReference type="ARBA" id="ARBA00022960"/>
    </source>
</evidence>
<protein>
    <recommendedName>
        <fullName evidence="12">Probable peptidoglycan glycosyltransferase FtsW</fullName>
        <ecNumber evidence="14">2.4.99.28</ecNumber>
    </recommendedName>
    <alternativeName>
        <fullName evidence="13">Cell division protein FtsW</fullName>
    </alternativeName>
    <alternativeName>
        <fullName evidence="10">Cell wall polymerase</fullName>
    </alternativeName>
    <alternativeName>
        <fullName evidence="9">Peptidoglycan polymerase</fullName>
    </alternativeName>
</protein>
<evidence type="ECO:0000256" key="16">
    <source>
        <dbReference type="ARBA" id="ARBA00049966"/>
    </source>
</evidence>
<keyword evidence="6" id="KW-0573">Peptidoglycan synthesis</keyword>
<comment type="subcellular location">
    <subcellularLocation>
        <location evidence="1">Membrane</location>
        <topology evidence="1">Multi-pass membrane protein</topology>
    </subcellularLocation>
</comment>
<name>A0A6A8LDF3_BACVE</name>
<evidence type="ECO:0000256" key="8">
    <source>
        <dbReference type="ARBA" id="ARBA00023136"/>
    </source>
</evidence>
<dbReference type="InterPro" id="IPR018365">
    <property type="entry name" value="Cell_cycle_FtsW-rel_CS"/>
</dbReference>
<dbReference type="GO" id="GO:0015648">
    <property type="term" value="F:lipid-linked peptidoglycan transporter activity"/>
    <property type="evidence" value="ECO:0007669"/>
    <property type="project" value="TreeGrafter"/>
</dbReference>
<dbReference type="RefSeq" id="WP_003154492.1">
    <property type="nucleotide sequence ID" value="NZ_BAABMD010000001.1"/>
</dbReference>
<dbReference type="EMBL" id="WKKV01000002">
    <property type="protein sequence ID" value="MSE01664.1"/>
    <property type="molecule type" value="Genomic_DNA"/>
</dbReference>
<sequence length="403" mass="44037">MFKRMLKSYDYSLICAIILLCSFGLVMVYSSSMITAVMRYGVSSDYFFKRQLFAVIAGFVLFIIAAVFPYKVFAHQKIQKIILLASVAALCALFVFGHVAGNAQSWFKIGGMAIQPGEFVKLTLILYLAAVYAKKQSYIDQLLTGVAPPVIVTVVICALIAIQPDFGTAMIIGLIAFCVIMCSGFSGRTLLRLVLMAGIVLLLVSPIIYLKWDDILTPGRMSRFESLENPFKYASTSGLQIINSYYAIGSGGFFGLGLGESIQKYGYLPESHTDFIMAVISEELGIFGVLFVIVLLAFVVLKGFYIARKCEDPFGSLLAIGISSMIAIQTFINLGGVSGLIPITGVPLPFISYGGSSMFLLLTSAGILVNVSMHVKYSEKKKKREPVPSKGVKRRQTEKSVYL</sequence>
<evidence type="ECO:0000256" key="7">
    <source>
        <dbReference type="ARBA" id="ARBA00022989"/>
    </source>
</evidence>
<evidence type="ECO:0000256" key="12">
    <source>
        <dbReference type="ARBA" id="ARBA00041185"/>
    </source>
</evidence>
<dbReference type="GO" id="GO:0005886">
    <property type="term" value="C:plasma membrane"/>
    <property type="evidence" value="ECO:0007669"/>
    <property type="project" value="TreeGrafter"/>
</dbReference>
<comment type="function">
    <text evidence="16">Peptidoglycan polymerase that is essential for cell division.</text>
</comment>
<evidence type="ECO:0000256" key="1">
    <source>
        <dbReference type="ARBA" id="ARBA00004141"/>
    </source>
</evidence>
<dbReference type="GO" id="GO:0008360">
    <property type="term" value="P:regulation of cell shape"/>
    <property type="evidence" value="ECO:0007669"/>
    <property type="project" value="UniProtKB-KW"/>
</dbReference>
<dbReference type="PANTHER" id="PTHR30474">
    <property type="entry name" value="CELL CYCLE PROTEIN"/>
    <property type="match status" value="1"/>
</dbReference>
<evidence type="ECO:0000256" key="2">
    <source>
        <dbReference type="ARBA" id="ARBA00022676"/>
    </source>
</evidence>
<keyword evidence="17" id="KW-0131">Cell cycle</keyword>
<comment type="caution">
    <text evidence="17">The sequence shown here is derived from an EMBL/GenBank/DDBJ whole genome shotgun (WGS) entry which is preliminary data.</text>
</comment>
<keyword evidence="17" id="KW-0132">Cell division</keyword>
<evidence type="ECO:0000256" key="6">
    <source>
        <dbReference type="ARBA" id="ARBA00022984"/>
    </source>
</evidence>
<dbReference type="PROSITE" id="PS00428">
    <property type="entry name" value="FTSW_RODA_SPOVE"/>
    <property type="match status" value="1"/>
</dbReference>
<evidence type="ECO:0000256" key="13">
    <source>
        <dbReference type="ARBA" id="ARBA00041418"/>
    </source>
</evidence>
<evidence type="ECO:0000256" key="9">
    <source>
        <dbReference type="ARBA" id="ARBA00032370"/>
    </source>
</evidence>
<organism evidence="17">
    <name type="scientific">Bacillus velezensis</name>
    <dbReference type="NCBI Taxonomy" id="492670"/>
    <lineage>
        <taxon>Bacteria</taxon>
        <taxon>Bacillati</taxon>
        <taxon>Bacillota</taxon>
        <taxon>Bacilli</taxon>
        <taxon>Bacillales</taxon>
        <taxon>Bacillaceae</taxon>
        <taxon>Bacillus</taxon>
        <taxon>Bacillus amyloliquefaciens group</taxon>
    </lineage>
</organism>
<dbReference type="AlphaFoldDB" id="A0A6A8LDF3"/>
<reference evidence="17" key="1">
    <citation type="submission" date="2019-11" db="EMBL/GenBank/DDBJ databases">
        <title>Draft Genome Sequence of Plant Growth-Promoting Rhizosphere-Associated Bacteria.</title>
        <authorList>
            <person name="Vasilyev I.Y."/>
            <person name="Radchenko V."/>
            <person name="Ilnitskaya E.V."/>
        </authorList>
    </citation>
    <scope>NUCLEOTIDE SEQUENCE</scope>
    <source>
        <strain evidence="17">VRA_517_n</strain>
    </source>
</reference>
<evidence type="ECO:0000256" key="4">
    <source>
        <dbReference type="ARBA" id="ARBA00022692"/>
    </source>
</evidence>
<proteinExistence type="inferred from homology"/>
<evidence type="ECO:0000313" key="17">
    <source>
        <dbReference type="EMBL" id="MSE01664.1"/>
    </source>
</evidence>
<keyword evidence="2" id="KW-0328">Glycosyltransferase</keyword>
<keyword evidence="5" id="KW-0133">Cell shape</keyword>
<keyword evidence="4" id="KW-0812">Transmembrane</keyword>
<accession>A0A6A8LDF3</accession>
<dbReference type="EC" id="2.4.99.28" evidence="14"/>
<dbReference type="Pfam" id="PF01098">
    <property type="entry name" value="FTSW_RODA_SPOVE"/>
    <property type="match status" value="1"/>
</dbReference>
<gene>
    <name evidence="17" type="ORF">GKC39_06245</name>
</gene>
<dbReference type="GO" id="GO:0051301">
    <property type="term" value="P:cell division"/>
    <property type="evidence" value="ECO:0007669"/>
    <property type="project" value="UniProtKB-KW"/>
</dbReference>
<evidence type="ECO:0000256" key="14">
    <source>
        <dbReference type="ARBA" id="ARBA00044770"/>
    </source>
</evidence>
<evidence type="ECO:0000256" key="10">
    <source>
        <dbReference type="ARBA" id="ARBA00033270"/>
    </source>
</evidence>
<evidence type="ECO:0000256" key="11">
    <source>
        <dbReference type="ARBA" id="ARBA00038053"/>
    </source>
</evidence>
<dbReference type="PANTHER" id="PTHR30474:SF2">
    <property type="entry name" value="PEPTIDOGLYCAN GLYCOSYLTRANSFERASE FTSW-RELATED"/>
    <property type="match status" value="1"/>
</dbReference>
<keyword evidence="3" id="KW-0808">Transferase</keyword>
<keyword evidence="8" id="KW-0472">Membrane</keyword>
<dbReference type="GO" id="GO:0009252">
    <property type="term" value="P:peptidoglycan biosynthetic process"/>
    <property type="evidence" value="ECO:0007669"/>
    <property type="project" value="UniProtKB-KW"/>
</dbReference>
<comment type="catalytic activity">
    <reaction evidence="15">
        <text>[GlcNAc-(1-&gt;4)-Mur2Ac(oyl-L-Ala-gamma-D-Glu-L-Lys-D-Ala-D-Ala)](n)-di-trans,octa-cis-undecaprenyl diphosphate + beta-D-GlcNAc-(1-&gt;4)-Mur2Ac(oyl-L-Ala-gamma-D-Glu-L-Lys-D-Ala-D-Ala)-di-trans,octa-cis-undecaprenyl diphosphate = [GlcNAc-(1-&gt;4)-Mur2Ac(oyl-L-Ala-gamma-D-Glu-L-Lys-D-Ala-D-Ala)](n+1)-di-trans,octa-cis-undecaprenyl diphosphate + di-trans,octa-cis-undecaprenyl diphosphate + H(+)</text>
        <dbReference type="Rhea" id="RHEA:23708"/>
        <dbReference type="Rhea" id="RHEA-COMP:9602"/>
        <dbReference type="Rhea" id="RHEA-COMP:9603"/>
        <dbReference type="ChEBI" id="CHEBI:15378"/>
        <dbReference type="ChEBI" id="CHEBI:58405"/>
        <dbReference type="ChEBI" id="CHEBI:60033"/>
        <dbReference type="ChEBI" id="CHEBI:78435"/>
        <dbReference type="EC" id="2.4.99.28"/>
    </reaction>
</comment>
<comment type="similarity">
    <text evidence="11">Belongs to the SEDS family. FtsW subfamily.</text>
</comment>
<evidence type="ECO:0000256" key="3">
    <source>
        <dbReference type="ARBA" id="ARBA00022679"/>
    </source>
</evidence>